<dbReference type="Proteomes" id="UP000694541">
    <property type="component" value="Unplaced"/>
</dbReference>
<name>A0A8B9MZA0_9AVES</name>
<feature type="compositionally biased region" description="Low complexity" evidence="1">
    <location>
        <begin position="286"/>
        <end position="308"/>
    </location>
</feature>
<evidence type="ECO:0000313" key="2">
    <source>
        <dbReference type="Ensembl" id="ENSANIP00000015456.1"/>
    </source>
</evidence>
<evidence type="ECO:0008006" key="4">
    <source>
        <dbReference type="Google" id="ProtNLM"/>
    </source>
</evidence>
<proteinExistence type="predicted"/>
<dbReference type="GO" id="GO:0005739">
    <property type="term" value="C:mitochondrion"/>
    <property type="evidence" value="ECO:0007669"/>
    <property type="project" value="TreeGrafter"/>
</dbReference>
<dbReference type="Pfam" id="PF15000">
    <property type="entry name" value="TUSC2"/>
    <property type="match status" value="1"/>
</dbReference>
<evidence type="ECO:0000256" key="1">
    <source>
        <dbReference type="SAM" id="MobiDB-lite"/>
    </source>
</evidence>
<reference evidence="2" key="2">
    <citation type="submission" date="2025-09" db="UniProtKB">
        <authorList>
            <consortium name="Ensembl"/>
        </authorList>
    </citation>
    <scope>IDENTIFICATION</scope>
</reference>
<dbReference type="PANTHER" id="PTHR15453">
    <property type="entry name" value="TUMOR SUPPRESSOR CANDIDATE 2"/>
    <property type="match status" value="1"/>
</dbReference>
<evidence type="ECO:0000313" key="3">
    <source>
        <dbReference type="Proteomes" id="UP000694541"/>
    </source>
</evidence>
<dbReference type="GO" id="GO:0006954">
    <property type="term" value="P:inflammatory response"/>
    <property type="evidence" value="ECO:0007669"/>
    <property type="project" value="TreeGrafter"/>
</dbReference>
<feature type="compositionally biased region" description="Low complexity" evidence="1">
    <location>
        <begin position="75"/>
        <end position="90"/>
    </location>
</feature>
<organism evidence="2 3">
    <name type="scientific">Accipiter nisus</name>
    <name type="common">Eurasian sparrowhawk</name>
    <dbReference type="NCBI Taxonomy" id="211598"/>
    <lineage>
        <taxon>Eukaryota</taxon>
        <taxon>Metazoa</taxon>
        <taxon>Chordata</taxon>
        <taxon>Craniata</taxon>
        <taxon>Vertebrata</taxon>
        <taxon>Euteleostomi</taxon>
        <taxon>Archelosauria</taxon>
        <taxon>Archosauria</taxon>
        <taxon>Dinosauria</taxon>
        <taxon>Saurischia</taxon>
        <taxon>Theropoda</taxon>
        <taxon>Coelurosauria</taxon>
        <taxon>Aves</taxon>
        <taxon>Neognathae</taxon>
        <taxon>Neoaves</taxon>
        <taxon>Telluraves</taxon>
        <taxon>Accipitrimorphae</taxon>
        <taxon>Accipitriformes</taxon>
        <taxon>Accipitridae</taxon>
        <taxon>Accipitrinae</taxon>
        <taxon>Accipiter</taxon>
    </lineage>
</organism>
<dbReference type="InterPro" id="IPR029393">
    <property type="entry name" value="FUS1"/>
</dbReference>
<dbReference type="AlphaFoldDB" id="A0A8B9MZA0"/>
<feature type="compositionally biased region" description="Gly residues" evidence="1">
    <location>
        <begin position="309"/>
        <end position="319"/>
    </location>
</feature>
<dbReference type="GO" id="GO:0051881">
    <property type="term" value="P:regulation of mitochondrial membrane potential"/>
    <property type="evidence" value="ECO:0007669"/>
    <property type="project" value="TreeGrafter"/>
</dbReference>
<dbReference type="Ensembl" id="ENSANIT00000015993.1">
    <property type="protein sequence ID" value="ENSANIP00000015456.1"/>
    <property type="gene ID" value="ENSANIG00000010521.1"/>
</dbReference>
<dbReference type="PANTHER" id="PTHR15453:SF8">
    <property type="entry name" value="TUMOR SUPPRESSOR CANDIDATE 2"/>
    <property type="match status" value="1"/>
</dbReference>
<sequence>GAAPAPAAAGRPQREGAQLRPEGERDRGGELGRLHAAGAAQLPAHPAAGGGRARAPAAAPLRSLPPEDAGGVGHAHPGVTATPAPAAGQPARRDPRPPAGEGAPGRGWNGAPRDPPGRRSPPWGWPRGAGGPEGSGRPWGGAGVPGGGSRASSTNKGILVTRPGLRRVLGGWAGAGGDAKNPRCHRAGRRRDSNRRPLALPPVPGGEESNAPRRSHVTRAAPHPSRVTCGGHRGRRKCRSAAAHVGRRSVAVAGRLRAASPTPPRSPPPQPRSPGPPSPPRPAPAAPAAAMGASGSKSRGLWPFASPAAGGGGAEGPGGQQALARARAARAATPFVFTRRGSMYYDEDGDLAHEFYEETIVTKNGRKRAKLKRIHKNLIPQGIVKLEHPRIHVDFPVIICEV</sequence>
<protein>
    <recommendedName>
        <fullName evidence="4">Tumor suppressor candidate 2</fullName>
    </recommendedName>
</protein>
<accession>A0A8B9MZA0</accession>
<feature type="compositionally biased region" description="Basic and acidic residues" evidence="1">
    <location>
        <begin position="21"/>
        <end position="33"/>
    </location>
</feature>
<feature type="compositionally biased region" description="Low complexity" evidence="1">
    <location>
        <begin position="1"/>
        <end position="20"/>
    </location>
</feature>
<keyword evidence="3" id="KW-1185">Reference proteome</keyword>
<feature type="compositionally biased region" description="Pro residues" evidence="1">
    <location>
        <begin position="261"/>
        <end position="285"/>
    </location>
</feature>
<feature type="compositionally biased region" description="Gly residues" evidence="1">
    <location>
        <begin position="127"/>
        <end position="149"/>
    </location>
</feature>
<feature type="compositionally biased region" description="Low complexity" evidence="1">
    <location>
        <begin position="34"/>
        <end position="66"/>
    </location>
</feature>
<reference evidence="2" key="1">
    <citation type="submission" date="2025-08" db="UniProtKB">
        <authorList>
            <consortium name="Ensembl"/>
        </authorList>
    </citation>
    <scope>IDENTIFICATION</scope>
</reference>
<feature type="region of interest" description="Disordered" evidence="1">
    <location>
        <begin position="1"/>
        <end position="320"/>
    </location>
</feature>